<comment type="similarity">
    <text evidence="1 7">Belongs to the endoribonuclease YbeY family.</text>
</comment>
<dbReference type="SUPFAM" id="SSF55486">
    <property type="entry name" value="Metalloproteases ('zincins'), catalytic domain"/>
    <property type="match status" value="1"/>
</dbReference>
<evidence type="ECO:0000256" key="2">
    <source>
        <dbReference type="ARBA" id="ARBA00022722"/>
    </source>
</evidence>
<name>A0AAQ3L9F1_9BACT</name>
<accession>A0AAQ3L9F1</accession>
<keyword evidence="3 7" id="KW-0479">Metal-binding</keyword>
<dbReference type="HAMAP" id="MF_00009">
    <property type="entry name" value="Endoribonucl_YbeY"/>
    <property type="match status" value="1"/>
</dbReference>
<dbReference type="RefSeq" id="WP_317832563.1">
    <property type="nucleotide sequence ID" value="NZ_CP136920.1"/>
</dbReference>
<organism evidence="8 9">
    <name type="scientific">Rubellicoccus peritrichatus</name>
    <dbReference type="NCBI Taxonomy" id="3080537"/>
    <lineage>
        <taxon>Bacteria</taxon>
        <taxon>Pseudomonadati</taxon>
        <taxon>Verrucomicrobiota</taxon>
        <taxon>Opitutia</taxon>
        <taxon>Puniceicoccales</taxon>
        <taxon>Cerasicoccaceae</taxon>
        <taxon>Rubellicoccus</taxon>
    </lineage>
</organism>
<evidence type="ECO:0000256" key="4">
    <source>
        <dbReference type="ARBA" id="ARBA00022759"/>
    </source>
</evidence>
<evidence type="ECO:0000256" key="7">
    <source>
        <dbReference type="HAMAP-Rule" id="MF_00009"/>
    </source>
</evidence>
<keyword evidence="4 7" id="KW-0255">Endonuclease</keyword>
<dbReference type="Gene3D" id="3.40.390.30">
    <property type="entry name" value="Metalloproteases ('zincins'), catalytic domain"/>
    <property type="match status" value="1"/>
</dbReference>
<keyword evidence="2 7" id="KW-0540">Nuclease</keyword>
<feature type="binding site" evidence="7">
    <location>
        <position position="115"/>
    </location>
    <ligand>
        <name>Zn(2+)</name>
        <dbReference type="ChEBI" id="CHEBI:29105"/>
        <note>catalytic</note>
    </ligand>
</feature>
<proteinExistence type="inferred from homology"/>
<dbReference type="InterPro" id="IPR023091">
    <property type="entry name" value="MetalPrtase_cat_dom_sf_prd"/>
</dbReference>
<dbReference type="InterPro" id="IPR002036">
    <property type="entry name" value="YbeY"/>
</dbReference>
<evidence type="ECO:0000256" key="5">
    <source>
        <dbReference type="ARBA" id="ARBA00022801"/>
    </source>
</evidence>
<dbReference type="KEGG" id="puo:RZN69_17205"/>
<evidence type="ECO:0000256" key="6">
    <source>
        <dbReference type="ARBA" id="ARBA00022833"/>
    </source>
</evidence>
<feature type="binding site" evidence="7">
    <location>
        <position position="111"/>
    </location>
    <ligand>
        <name>Zn(2+)</name>
        <dbReference type="ChEBI" id="CHEBI:29105"/>
        <note>catalytic</note>
    </ligand>
</feature>
<comment type="function">
    <text evidence="7">Single strand-specific metallo-endoribonuclease involved in late-stage 70S ribosome quality control and in maturation of the 3' terminus of the 16S rRNA.</text>
</comment>
<dbReference type="PANTHER" id="PTHR46986:SF1">
    <property type="entry name" value="ENDORIBONUCLEASE YBEY, CHLOROPLASTIC"/>
    <property type="match status" value="1"/>
</dbReference>
<dbReference type="NCBIfam" id="TIGR00043">
    <property type="entry name" value="rRNA maturation RNase YbeY"/>
    <property type="match status" value="1"/>
</dbReference>
<reference evidence="8 9" key="1">
    <citation type="submission" date="2023-10" db="EMBL/GenBank/DDBJ databases">
        <title>Rubellicoccus peritrichatus gen. nov., sp. nov., isolated from an algae of coral reef tank.</title>
        <authorList>
            <person name="Luo J."/>
        </authorList>
    </citation>
    <scope>NUCLEOTIDE SEQUENCE [LARGE SCALE GENOMIC DNA]</scope>
    <source>
        <strain evidence="8 9">CR14</strain>
    </source>
</reference>
<dbReference type="PANTHER" id="PTHR46986">
    <property type="entry name" value="ENDORIBONUCLEASE YBEY, CHLOROPLASTIC"/>
    <property type="match status" value="1"/>
</dbReference>
<dbReference type="AlphaFoldDB" id="A0AAQ3L9F1"/>
<keyword evidence="7" id="KW-0690">Ribosome biogenesis</keyword>
<dbReference type="GO" id="GO:0008270">
    <property type="term" value="F:zinc ion binding"/>
    <property type="evidence" value="ECO:0007669"/>
    <property type="project" value="UniProtKB-UniRule"/>
</dbReference>
<dbReference type="Proteomes" id="UP001304300">
    <property type="component" value="Chromosome"/>
</dbReference>
<evidence type="ECO:0000313" key="8">
    <source>
        <dbReference type="EMBL" id="WOO40359.1"/>
    </source>
</evidence>
<comment type="subcellular location">
    <subcellularLocation>
        <location evidence="7">Cytoplasm</location>
    </subcellularLocation>
</comment>
<dbReference type="GO" id="GO:0006364">
    <property type="term" value="P:rRNA processing"/>
    <property type="evidence" value="ECO:0007669"/>
    <property type="project" value="UniProtKB-UniRule"/>
</dbReference>
<keyword evidence="7" id="KW-0698">rRNA processing</keyword>
<dbReference type="EC" id="3.1.-.-" evidence="7"/>
<evidence type="ECO:0000256" key="1">
    <source>
        <dbReference type="ARBA" id="ARBA00010875"/>
    </source>
</evidence>
<keyword evidence="7" id="KW-0963">Cytoplasm</keyword>
<dbReference type="GO" id="GO:0004521">
    <property type="term" value="F:RNA endonuclease activity"/>
    <property type="evidence" value="ECO:0007669"/>
    <property type="project" value="UniProtKB-UniRule"/>
</dbReference>
<keyword evidence="9" id="KW-1185">Reference proteome</keyword>
<sequence>MERIVQLNKELFKRISFDEKAVFALFRWLDERSGFTAPAGELSIAFLSDKDLAQVHGDFLDDPSPTDVITFPGDPNEGLAGEILVSVERAEQEAERHDNTFSEELSLYLAHGWLHLAGLDDLDPISREAMRAAEKHVMSGLKSDGRLPVFSLSPSN</sequence>
<keyword evidence="5 7" id="KW-0378">Hydrolase</keyword>
<keyword evidence="6 7" id="KW-0862">Zinc</keyword>
<dbReference type="GO" id="GO:0004222">
    <property type="term" value="F:metalloendopeptidase activity"/>
    <property type="evidence" value="ECO:0007669"/>
    <property type="project" value="InterPro"/>
</dbReference>
<feature type="binding site" evidence="7">
    <location>
        <position position="121"/>
    </location>
    <ligand>
        <name>Zn(2+)</name>
        <dbReference type="ChEBI" id="CHEBI:29105"/>
        <note>catalytic</note>
    </ligand>
</feature>
<gene>
    <name evidence="7 8" type="primary">ybeY</name>
    <name evidence="8" type="ORF">RZN69_17205</name>
</gene>
<comment type="cofactor">
    <cofactor evidence="7">
        <name>Zn(2+)</name>
        <dbReference type="ChEBI" id="CHEBI:29105"/>
    </cofactor>
    <text evidence="7">Binds 1 zinc ion.</text>
</comment>
<dbReference type="EMBL" id="CP136920">
    <property type="protein sequence ID" value="WOO40359.1"/>
    <property type="molecule type" value="Genomic_DNA"/>
</dbReference>
<dbReference type="Pfam" id="PF02130">
    <property type="entry name" value="YbeY"/>
    <property type="match status" value="1"/>
</dbReference>
<dbReference type="GO" id="GO:0005737">
    <property type="term" value="C:cytoplasm"/>
    <property type="evidence" value="ECO:0007669"/>
    <property type="project" value="UniProtKB-SubCell"/>
</dbReference>
<evidence type="ECO:0000256" key="3">
    <source>
        <dbReference type="ARBA" id="ARBA00022723"/>
    </source>
</evidence>
<evidence type="ECO:0000313" key="9">
    <source>
        <dbReference type="Proteomes" id="UP001304300"/>
    </source>
</evidence>
<protein>
    <recommendedName>
        <fullName evidence="7">Endoribonuclease YbeY</fullName>
        <ecNumber evidence="7">3.1.-.-</ecNumber>
    </recommendedName>
</protein>